<dbReference type="STRING" id="525897.Dbac_2037"/>
<dbReference type="InterPro" id="IPR050595">
    <property type="entry name" value="Bact_response_regulator"/>
</dbReference>
<keyword evidence="6" id="KW-1185">Reference proteome</keyword>
<dbReference type="SMART" id="SM00448">
    <property type="entry name" value="REC"/>
    <property type="match status" value="1"/>
</dbReference>
<dbReference type="KEGG" id="dba:Dbac_2037"/>
<dbReference type="PANTHER" id="PTHR44591:SF14">
    <property type="entry name" value="PROTEIN PILG"/>
    <property type="match status" value="1"/>
</dbReference>
<dbReference type="InterPro" id="IPR001789">
    <property type="entry name" value="Sig_transdc_resp-reg_receiver"/>
</dbReference>
<reference evidence="5 6" key="1">
    <citation type="journal article" date="2009" name="Stand. Genomic Sci.">
        <title>Complete genome sequence of Desulfomicrobium baculatum type strain (X).</title>
        <authorList>
            <person name="Copeland A."/>
            <person name="Spring S."/>
            <person name="Goker M."/>
            <person name="Schneider S."/>
            <person name="Lapidus A."/>
            <person name="Del Rio T.G."/>
            <person name="Tice H."/>
            <person name="Cheng J.F."/>
            <person name="Chen F."/>
            <person name="Nolan M."/>
            <person name="Bruce D."/>
            <person name="Goodwin L."/>
            <person name="Pitluck S."/>
            <person name="Ivanova N."/>
            <person name="Mavrommatis K."/>
            <person name="Ovchinnikova G."/>
            <person name="Pati A."/>
            <person name="Chen A."/>
            <person name="Palaniappan K."/>
            <person name="Land M."/>
            <person name="Hauser L."/>
            <person name="Chang Y.J."/>
            <person name="Jeffries C.C."/>
            <person name="Meincke L."/>
            <person name="Sims D."/>
            <person name="Brettin T."/>
            <person name="Detter J.C."/>
            <person name="Han C."/>
            <person name="Chain P."/>
            <person name="Bristow J."/>
            <person name="Eisen J.A."/>
            <person name="Markowitz V."/>
            <person name="Hugenholtz P."/>
            <person name="Kyrpides N.C."/>
            <person name="Klenk H.P."/>
            <person name="Lucas S."/>
        </authorList>
    </citation>
    <scope>NUCLEOTIDE SEQUENCE [LARGE SCALE GENOMIC DNA]</scope>
    <source>
        <strain evidence="6">DSM 4028 / VKM B-1378 / X</strain>
    </source>
</reference>
<dbReference type="GO" id="GO:0000160">
    <property type="term" value="P:phosphorelay signal transduction system"/>
    <property type="evidence" value="ECO:0007669"/>
    <property type="project" value="UniProtKB-KW"/>
</dbReference>
<dbReference type="Proteomes" id="UP000002216">
    <property type="component" value="Chromosome"/>
</dbReference>
<evidence type="ECO:0000256" key="2">
    <source>
        <dbReference type="ARBA" id="ARBA00023012"/>
    </source>
</evidence>
<dbReference type="AlphaFoldDB" id="C7LNF4"/>
<evidence type="ECO:0000256" key="3">
    <source>
        <dbReference type="PROSITE-ProRule" id="PRU00169"/>
    </source>
</evidence>
<sequence length="120" mass="13287">MLVVDDEQDFVETLVKRMERRGFKVTGVGSGQEALLLLGKEHFDVIILDVMMPGMDGIETLREIKLAWPKIQVILLSGHGGEEMGIRGMAYGAYAYLLKPVALKTIVETAYTAFEEAGVR</sequence>
<keyword evidence="2" id="KW-0902">Two-component regulatory system</keyword>
<dbReference type="eggNOG" id="COG2204">
    <property type="taxonomic scope" value="Bacteria"/>
</dbReference>
<evidence type="ECO:0000259" key="4">
    <source>
        <dbReference type="PROSITE" id="PS50110"/>
    </source>
</evidence>
<name>C7LNF4_DESBD</name>
<organism evidence="5 6">
    <name type="scientific">Desulfomicrobium baculatum (strain DSM 4028 / VKM B-1378 / X)</name>
    <name type="common">Desulfovibrio baculatus</name>
    <dbReference type="NCBI Taxonomy" id="525897"/>
    <lineage>
        <taxon>Bacteria</taxon>
        <taxon>Pseudomonadati</taxon>
        <taxon>Thermodesulfobacteriota</taxon>
        <taxon>Desulfovibrionia</taxon>
        <taxon>Desulfovibrionales</taxon>
        <taxon>Desulfomicrobiaceae</taxon>
        <taxon>Desulfomicrobium</taxon>
    </lineage>
</organism>
<dbReference type="InterPro" id="IPR011006">
    <property type="entry name" value="CheY-like_superfamily"/>
</dbReference>
<gene>
    <name evidence="5" type="ordered locus">Dbac_2037</name>
</gene>
<proteinExistence type="predicted"/>
<dbReference type="HOGENOM" id="CLU_000445_69_8_7"/>
<dbReference type="PROSITE" id="PS50110">
    <property type="entry name" value="RESPONSE_REGULATORY"/>
    <property type="match status" value="1"/>
</dbReference>
<dbReference type="EMBL" id="CP001629">
    <property type="protein sequence ID" value="ACU90123.1"/>
    <property type="molecule type" value="Genomic_DNA"/>
</dbReference>
<protein>
    <submittedName>
        <fullName evidence="5">Response regulator receiver protein</fullName>
    </submittedName>
</protein>
<feature type="modified residue" description="4-aspartylphosphate" evidence="3">
    <location>
        <position position="49"/>
    </location>
</feature>
<evidence type="ECO:0000313" key="5">
    <source>
        <dbReference type="EMBL" id="ACU90123.1"/>
    </source>
</evidence>
<evidence type="ECO:0000313" key="6">
    <source>
        <dbReference type="Proteomes" id="UP000002216"/>
    </source>
</evidence>
<feature type="domain" description="Response regulatory" evidence="4">
    <location>
        <begin position="1"/>
        <end position="114"/>
    </location>
</feature>
<dbReference type="SUPFAM" id="SSF52172">
    <property type="entry name" value="CheY-like"/>
    <property type="match status" value="1"/>
</dbReference>
<evidence type="ECO:0000256" key="1">
    <source>
        <dbReference type="ARBA" id="ARBA00022553"/>
    </source>
</evidence>
<dbReference type="Gene3D" id="3.40.50.2300">
    <property type="match status" value="1"/>
</dbReference>
<accession>C7LNF4</accession>
<dbReference type="PANTHER" id="PTHR44591">
    <property type="entry name" value="STRESS RESPONSE REGULATOR PROTEIN 1"/>
    <property type="match status" value="1"/>
</dbReference>
<keyword evidence="1 3" id="KW-0597">Phosphoprotein</keyword>
<dbReference type="Pfam" id="PF00072">
    <property type="entry name" value="Response_reg"/>
    <property type="match status" value="1"/>
</dbReference>
<dbReference type="CDD" id="cd00156">
    <property type="entry name" value="REC"/>
    <property type="match status" value="1"/>
</dbReference>